<accession>A0A8S9IMM2</accession>
<reference evidence="1" key="1">
    <citation type="submission" date="2019-12" db="EMBL/GenBank/DDBJ databases">
        <title>Genome sequencing and annotation of Brassica cretica.</title>
        <authorList>
            <person name="Studholme D.J."/>
            <person name="Sarris P.F."/>
        </authorList>
    </citation>
    <scope>NUCLEOTIDE SEQUENCE</scope>
    <source>
        <strain evidence="1">PFS-102/07</strain>
        <tissue evidence="1">Leaf</tissue>
    </source>
</reference>
<gene>
    <name evidence="1" type="ORF">F2Q70_00002231</name>
</gene>
<dbReference type="AlphaFoldDB" id="A0A8S9IMM2"/>
<name>A0A8S9IMM2_BRACR</name>
<sequence>MLGQENIATYVPEIKLRSNSIYIKHKPSKTYPDQLRIGPSMTIKTRTNQARSLRKNRTCTLSGHYVVTELEPSSVATLRPSVRPARSLRSNRALPKRRYDISPCILVYPSMLSPEDRSEPISCFPPF</sequence>
<protein>
    <submittedName>
        <fullName evidence="1">Uncharacterized protein</fullName>
    </submittedName>
</protein>
<dbReference type="EMBL" id="QGKY02001015">
    <property type="protein sequence ID" value="KAF2570632.1"/>
    <property type="molecule type" value="Genomic_DNA"/>
</dbReference>
<organism evidence="1">
    <name type="scientific">Brassica cretica</name>
    <name type="common">Mustard</name>
    <dbReference type="NCBI Taxonomy" id="69181"/>
    <lineage>
        <taxon>Eukaryota</taxon>
        <taxon>Viridiplantae</taxon>
        <taxon>Streptophyta</taxon>
        <taxon>Embryophyta</taxon>
        <taxon>Tracheophyta</taxon>
        <taxon>Spermatophyta</taxon>
        <taxon>Magnoliopsida</taxon>
        <taxon>eudicotyledons</taxon>
        <taxon>Gunneridae</taxon>
        <taxon>Pentapetalae</taxon>
        <taxon>rosids</taxon>
        <taxon>malvids</taxon>
        <taxon>Brassicales</taxon>
        <taxon>Brassicaceae</taxon>
        <taxon>Brassiceae</taxon>
        <taxon>Brassica</taxon>
    </lineage>
</organism>
<comment type="caution">
    <text evidence="1">The sequence shown here is derived from an EMBL/GenBank/DDBJ whole genome shotgun (WGS) entry which is preliminary data.</text>
</comment>
<evidence type="ECO:0000313" key="1">
    <source>
        <dbReference type="EMBL" id="KAF2570632.1"/>
    </source>
</evidence>
<proteinExistence type="predicted"/>